<name>A0A2N5Y1V9_9GAMM</name>
<dbReference type="SUPFAM" id="SSF117916">
    <property type="entry name" value="Fe-S cluster assembly (FSCA) domain-like"/>
    <property type="match status" value="1"/>
</dbReference>
<dbReference type="PANTHER" id="PTHR42831:SF3">
    <property type="entry name" value="1,2-PHENYLACETYL-COA EPOXIDASE, SUBUNIT D-RELATED"/>
    <property type="match status" value="1"/>
</dbReference>
<proteinExistence type="predicted"/>
<feature type="domain" description="PaaD zinc beta ribbon" evidence="2">
    <location>
        <begin position="129"/>
        <end position="175"/>
    </location>
</feature>
<evidence type="ECO:0000259" key="1">
    <source>
        <dbReference type="Pfam" id="PF01883"/>
    </source>
</evidence>
<dbReference type="NCBIfam" id="TIGR02159">
    <property type="entry name" value="PA_CoA_Oxy4"/>
    <property type="match status" value="1"/>
</dbReference>
<gene>
    <name evidence="3" type="primary">paaJ</name>
    <name evidence="3" type="ORF">CWI75_11465</name>
</gene>
<dbReference type="InterPro" id="IPR052339">
    <property type="entry name" value="Fe-S_Maturation_MIP18"/>
</dbReference>
<dbReference type="Gene3D" id="3.30.300.130">
    <property type="entry name" value="Fe-S cluster assembly (FSCA)"/>
    <property type="match status" value="1"/>
</dbReference>
<sequence>MKAPNHIPLLPAEEYERRQRRETSSVPALWDLLDEVKDPEIPVISLWELGVLQDIAVEGDTVVVTITPTYSGCPAMTVMAEDVVTALAAAGYHSTEIVTRLAPAWSSLWMSPEAKEKLRHYGIAPPGCGSTSAPEPIACPHCGSDDVRKISEFGSTACKSLYQCGDCREPFDYFKPI</sequence>
<comment type="caution">
    <text evidence="3">The sequence shown here is derived from an EMBL/GenBank/DDBJ whole genome shotgun (WGS) entry which is preliminary data.</text>
</comment>
<evidence type="ECO:0000259" key="2">
    <source>
        <dbReference type="Pfam" id="PF23451"/>
    </source>
</evidence>
<dbReference type="OrthoDB" id="3684942at2"/>
<dbReference type="InterPro" id="IPR011883">
    <property type="entry name" value="PaaD-like"/>
</dbReference>
<dbReference type="PANTHER" id="PTHR42831">
    <property type="entry name" value="FE-S PROTEIN MATURATION AUXILIARY FACTOR YITW"/>
    <property type="match status" value="1"/>
</dbReference>
<dbReference type="InterPro" id="IPR002744">
    <property type="entry name" value="MIP18-like"/>
</dbReference>
<dbReference type="Pfam" id="PF01883">
    <property type="entry name" value="FeS_assembly_P"/>
    <property type="match status" value="1"/>
</dbReference>
<feature type="domain" description="MIP18 family-like" evidence="1">
    <location>
        <begin position="29"/>
        <end position="89"/>
    </location>
</feature>
<dbReference type="Proteomes" id="UP000234845">
    <property type="component" value="Unassembled WGS sequence"/>
</dbReference>
<reference evidence="4" key="1">
    <citation type="submission" date="2017-11" db="EMBL/GenBank/DDBJ databases">
        <title>The draft genome sequence of Chromatocurvus sp. F02.</title>
        <authorList>
            <person name="Du Z.-J."/>
            <person name="Chang Y.-Q."/>
        </authorList>
    </citation>
    <scope>NUCLEOTIDE SEQUENCE [LARGE SCALE GENOMIC DNA]</scope>
    <source>
        <strain evidence="4">F02</strain>
    </source>
</reference>
<dbReference type="InterPro" id="IPR056572">
    <property type="entry name" value="Zn_ribbon_PaaD"/>
</dbReference>
<dbReference type="Pfam" id="PF23451">
    <property type="entry name" value="Zn_ribbon_PaaD"/>
    <property type="match status" value="1"/>
</dbReference>
<protein>
    <submittedName>
        <fullName evidence="3">Phenylacetate-CoA oxygenase subunit PaaJ</fullName>
    </submittedName>
</protein>
<dbReference type="AlphaFoldDB" id="A0A2N5Y1V9"/>
<dbReference type="InterPro" id="IPR034904">
    <property type="entry name" value="FSCA_dom_sf"/>
</dbReference>
<organism evidence="3 4">
    <name type="scientific">Kineobactrum sediminis</name>
    <dbReference type="NCBI Taxonomy" id="1905677"/>
    <lineage>
        <taxon>Bacteria</taxon>
        <taxon>Pseudomonadati</taxon>
        <taxon>Pseudomonadota</taxon>
        <taxon>Gammaproteobacteria</taxon>
        <taxon>Cellvibrionales</taxon>
        <taxon>Halieaceae</taxon>
        <taxon>Kineobactrum</taxon>
    </lineage>
</organism>
<keyword evidence="4" id="KW-1185">Reference proteome</keyword>
<dbReference type="EMBL" id="PKLZ01000008">
    <property type="protein sequence ID" value="PLW82373.1"/>
    <property type="molecule type" value="Genomic_DNA"/>
</dbReference>
<dbReference type="RefSeq" id="WP_101521625.1">
    <property type="nucleotide sequence ID" value="NZ_PKLZ01000008.1"/>
</dbReference>
<evidence type="ECO:0000313" key="4">
    <source>
        <dbReference type="Proteomes" id="UP000234845"/>
    </source>
</evidence>
<accession>A0A2N5Y1V9</accession>
<evidence type="ECO:0000313" key="3">
    <source>
        <dbReference type="EMBL" id="PLW82373.1"/>
    </source>
</evidence>